<evidence type="ECO:0000313" key="10">
    <source>
        <dbReference type="Proteomes" id="UP001181693"/>
    </source>
</evidence>
<name>A0AAV3B558_PYXAD</name>
<feature type="compositionally biased region" description="Polar residues" evidence="8">
    <location>
        <begin position="392"/>
        <end position="406"/>
    </location>
</feature>
<dbReference type="PANTHER" id="PTHR45639:SF2">
    <property type="entry name" value="HEAT SHOCK PROTEIN 105 KDA"/>
    <property type="match status" value="1"/>
</dbReference>
<keyword evidence="10" id="KW-1185">Reference proteome</keyword>
<dbReference type="SUPFAM" id="SSF53067">
    <property type="entry name" value="Actin-like ATPase domain"/>
    <property type="match status" value="2"/>
</dbReference>
<dbReference type="Gene3D" id="3.30.420.40">
    <property type="match status" value="2"/>
</dbReference>
<dbReference type="Proteomes" id="UP001181693">
    <property type="component" value="Unassembled WGS sequence"/>
</dbReference>
<dbReference type="FunFam" id="1.20.1270.10:FF:000002">
    <property type="entry name" value="Heat shock 70 kDa protein 4"/>
    <property type="match status" value="1"/>
</dbReference>
<dbReference type="PRINTS" id="PR00301">
    <property type="entry name" value="HEATSHOCK70"/>
</dbReference>
<gene>
    <name evidence="9" type="ORF">GDO54_000393</name>
</gene>
<evidence type="ECO:0000256" key="3">
    <source>
        <dbReference type="ARBA" id="ARBA00022490"/>
    </source>
</evidence>
<dbReference type="EMBL" id="DYDO01000001">
    <property type="protein sequence ID" value="DBA32616.1"/>
    <property type="molecule type" value="Genomic_DNA"/>
</dbReference>
<evidence type="ECO:0000256" key="1">
    <source>
        <dbReference type="ARBA" id="ARBA00004496"/>
    </source>
</evidence>
<feature type="region of interest" description="Disordered" evidence="8">
    <location>
        <begin position="360"/>
        <end position="419"/>
    </location>
</feature>
<comment type="similarity">
    <text evidence="2">Belongs to the heat shock protein 70 family.</text>
</comment>
<reference evidence="9" key="1">
    <citation type="thesis" date="2020" institute="ProQuest LLC" country="789 East Eisenhower Parkway, Ann Arbor, MI, USA">
        <title>Comparative Genomics and Chromosome Evolution.</title>
        <authorList>
            <person name="Mudd A.B."/>
        </authorList>
    </citation>
    <scope>NUCLEOTIDE SEQUENCE</scope>
    <source>
        <strain evidence="9">1538</strain>
        <tissue evidence="9">Blood</tissue>
    </source>
</reference>
<protein>
    <submittedName>
        <fullName evidence="9">Uncharacterized protein</fullName>
    </submittedName>
</protein>
<proteinExistence type="inferred from homology"/>
<keyword evidence="4" id="KW-0597">Phosphoprotein</keyword>
<dbReference type="FunFam" id="3.30.420.40:FF:000767">
    <property type="entry name" value="Heat shock protein 70 (HSP70)-4, putative"/>
    <property type="match status" value="1"/>
</dbReference>
<evidence type="ECO:0000256" key="2">
    <source>
        <dbReference type="ARBA" id="ARBA00007381"/>
    </source>
</evidence>
<dbReference type="AlphaFoldDB" id="A0AAV3B558"/>
<comment type="subcellular location">
    <subcellularLocation>
        <location evidence="1">Cytoplasm</location>
    </subcellularLocation>
</comment>
<evidence type="ECO:0000313" key="9">
    <source>
        <dbReference type="EMBL" id="DBA32616.1"/>
    </source>
</evidence>
<dbReference type="Gene3D" id="1.20.1270.10">
    <property type="match status" value="1"/>
</dbReference>
<comment type="caution">
    <text evidence="9">The sequence shown here is derived from an EMBL/GenBank/DDBJ whole genome shotgun (WGS) entry which is preliminary data.</text>
</comment>
<feature type="compositionally biased region" description="Basic and acidic residues" evidence="8">
    <location>
        <begin position="407"/>
        <end position="419"/>
    </location>
</feature>
<dbReference type="GO" id="GO:0005829">
    <property type="term" value="C:cytosol"/>
    <property type="evidence" value="ECO:0007669"/>
    <property type="project" value="TreeGrafter"/>
</dbReference>
<dbReference type="Gene3D" id="3.90.640.10">
    <property type="entry name" value="Actin, Chain A, domain 4"/>
    <property type="match status" value="1"/>
</dbReference>
<sequence length="419" mass="47660">MYMEESHVFSVEQITAMLLTKLKETAEYNLKKPVTDCVISVPSYFTDAERRSVLDSAQVVGLNCLKLMNDMTAVALNYGIYKQDLPALEEKPKIVVFADMGHSSFQITACAFNKGKLKVLGSSYDPYLGGRNFDEKLVEHFCVEFKTKYKLDVKSKIRALLRLYQECEKLKKLMSSNSTDIPLNIECFMNDIDVSGRMNRSEFETLCADLLQRIDAPLRSLMEQIQLRVEDISSVEVIGGATRIPAVKEKIAKFFGKDVSTTLNADEAVARGCALQGKMILQDKLEKERNDAKNAVEEYVYEYRDKLAGPYSKFISEVDQARFSELLTATEDWLYEDGEDQPRQVYVDKLEELKSLDSTCHRIVTRPKPKEESPKSEKPVNGMNHNEDMNAEKSQTVPPTQQNGECHQNEKETIDMDLD</sequence>
<dbReference type="FunFam" id="3.30.420.40:FF:000495">
    <property type="entry name" value="Heat shock protein 4b"/>
    <property type="match status" value="1"/>
</dbReference>
<feature type="compositionally biased region" description="Basic and acidic residues" evidence="8">
    <location>
        <begin position="368"/>
        <end position="378"/>
    </location>
</feature>
<dbReference type="InterPro" id="IPR013126">
    <property type="entry name" value="Hsp_70_fam"/>
</dbReference>
<dbReference type="InterPro" id="IPR029048">
    <property type="entry name" value="HSP70_C_sf"/>
</dbReference>
<evidence type="ECO:0000256" key="7">
    <source>
        <dbReference type="ARBA" id="ARBA00023016"/>
    </source>
</evidence>
<dbReference type="SUPFAM" id="SSF100934">
    <property type="entry name" value="Heat shock protein 70kD (HSP70), C-terminal subdomain"/>
    <property type="match status" value="1"/>
</dbReference>
<evidence type="ECO:0000256" key="8">
    <source>
        <dbReference type="SAM" id="MobiDB-lite"/>
    </source>
</evidence>
<dbReference type="InterPro" id="IPR043129">
    <property type="entry name" value="ATPase_NBD"/>
</dbReference>
<keyword evidence="7" id="KW-0346">Stress response</keyword>
<evidence type="ECO:0000256" key="4">
    <source>
        <dbReference type="ARBA" id="ARBA00022553"/>
    </source>
</evidence>
<dbReference type="GO" id="GO:0140662">
    <property type="term" value="F:ATP-dependent protein folding chaperone"/>
    <property type="evidence" value="ECO:0007669"/>
    <property type="project" value="InterPro"/>
</dbReference>
<dbReference type="Pfam" id="PF00012">
    <property type="entry name" value="HSP70"/>
    <property type="match status" value="1"/>
</dbReference>
<keyword evidence="3" id="KW-0963">Cytoplasm</keyword>
<evidence type="ECO:0000256" key="5">
    <source>
        <dbReference type="ARBA" id="ARBA00022741"/>
    </source>
</evidence>
<dbReference type="PROSITE" id="PS01036">
    <property type="entry name" value="HSP70_3"/>
    <property type="match status" value="1"/>
</dbReference>
<dbReference type="FunFam" id="3.30.420.40:FF:000243">
    <property type="entry name" value="Heat shock protein 105 kDa"/>
    <property type="match status" value="1"/>
</dbReference>
<evidence type="ECO:0000256" key="6">
    <source>
        <dbReference type="ARBA" id="ARBA00022840"/>
    </source>
</evidence>
<dbReference type="GO" id="GO:0005524">
    <property type="term" value="F:ATP binding"/>
    <property type="evidence" value="ECO:0007669"/>
    <property type="project" value="UniProtKB-KW"/>
</dbReference>
<dbReference type="PANTHER" id="PTHR45639">
    <property type="entry name" value="HSC70CB, ISOFORM G-RELATED"/>
    <property type="match status" value="1"/>
</dbReference>
<keyword evidence="6" id="KW-0067">ATP-binding</keyword>
<dbReference type="FunFam" id="3.90.640.10:FF:000004">
    <property type="entry name" value="Heat shock 70 kDa protein 4"/>
    <property type="match status" value="1"/>
</dbReference>
<dbReference type="GO" id="GO:0005634">
    <property type="term" value="C:nucleus"/>
    <property type="evidence" value="ECO:0007669"/>
    <property type="project" value="TreeGrafter"/>
</dbReference>
<accession>A0AAV3B558</accession>
<keyword evidence="5" id="KW-0547">Nucleotide-binding</keyword>
<dbReference type="InterPro" id="IPR018181">
    <property type="entry name" value="Heat_shock_70_CS"/>
</dbReference>
<organism evidence="9 10">
    <name type="scientific">Pyxicephalus adspersus</name>
    <name type="common">African bullfrog</name>
    <dbReference type="NCBI Taxonomy" id="30357"/>
    <lineage>
        <taxon>Eukaryota</taxon>
        <taxon>Metazoa</taxon>
        <taxon>Chordata</taxon>
        <taxon>Craniata</taxon>
        <taxon>Vertebrata</taxon>
        <taxon>Euteleostomi</taxon>
        <taxon>Amphibia</taxon>
        <taxon>Batrachia</taxon>
        <taxon>Anura</taxon>
        <taxon>Neobatrachia</taxon>
        <taxon>Ranoidea</taxon>
        <taxon>Pyxicephalidae</taxon>
        <taxon>Pyxicephalinae</taxon>
        <taxon>Pyxicephalus</taxon>
    </lineage>
</organism>